<comment type="function">
    <text evidence="11">Mediates influx of magnesium ions. Alternates between open and closed states. Activated by low cytoplasmic Mg(2+) levels. Inactive when cytoplasmic Mg(2+) levels are high.</text>
</comment>
<evidence type="ECO:0000256" key="8">
    <source>
        <dbReference type="ARBA" id="ARBA00023065"/>
    </source>
</evidence>
<dbReference type="SUPFAM" id="SSF143865">
    <property type="entry name" value="CorA soluble domain-like"/>
    <property type="match status" value="1"/>
</dbReference>
<dbReference type="FunFam" id="1.20.58.340:FF:000004">
    <property type="entry name" value="Magnesium transport protein CorA"/>
    <property type="match status" value="1"/>
</dbReference>
<protein>
    <recommendedName>
        <fullName evidence="15">Magnesium transporter</fullName>
    </recommendedName>
</protein>
<evidence type="ECO:0000256" key="2">
    <source>
        <dbReference type="ARBA" id="ARBA00009765"/>
    </source>
</evidence>
<feature type="compositionally biased region" description="Pro residues" evidence="12">
    <location>
        <begin position="570"/>
        <end position="585"/>
    </location>
</feature>
<organism evidence="14">
    <name type="scientific">Dunaliella tertiolecta</name>
    <name type="common">Green alga</name>
    <dbReference type="NCBI Taxonomy" id="3047"/>
    <lineage>
        <taxon>Eukaryota</taxon>
        <taxon>Viridiplantae</taxon>
        <taxon>Chlorophyta</taxon>
        <taxon>core chlorophytes</taxon>
        <taxon>Chlorophyceae</taxon>
        <taxon>CS clade</taxon>
        <taxon>Chlamydomonadales</taxon>
        <taxon>Dunaliellaceae</taxon>
        <taxon>Dunaliella</taxon>
    </lineage>
</organism>
<dbReference type="PANTHER" id="PTHR46494:SF1">
    <property type="entry name" value="CORA FAMILY METAL ION TRANSPORTER (EUROFUNG)"/>
    <property type="match status" value="1"/>
</dbReference>
<feature type="compositionally biased region" description="Polar residues" evidence="12">
    <location>
        <begin position="273"/>
        <end position="314"/>
    </location>
</feature>
<reference evidence="14" key="1">
    <citation type="submission" date="2021-01" db="EMBL/GenBank/DDBJ databases">
        <authorList>
            <person name="Corre E."/>
            <person name="Pelletier E."/>
            <person name="Niang G."/>
            <person name="Scheremetjew M."/>
            <person name="Finn R."/>
            <person name="Kale V."/>
            <person name="Holt S."/>
            <person name="Cochrane G."/>
            <person name="Meng A."/>
            <person name="Brown T."/>
            <person name="Cohen L."/>
        </authorList>
    </citation>
    <scope>NUCLEOTIDE SEQUENCE</scope>
    <source>
        <strain evidence="14">CCMP1320</strain>
    </source>
</reference>
<dbReference type="GO" id="GO:0015087">
    <property type="term" value="F:cobalt ion transmembrane transporter activity"/>
    <property type="evidence" value="ECO:0007669"/>
    <property type="project" value="TreeGrafter"/>
</dbReference>
<dbReference type="GO" id="GO:0050897">
    <property type="term" value="F:cobalt ion binding"/>
    <property type="evidence" value="ECO:0007669"/>
    <property type="project" value="TreeGrafter"/>
</dbReference>
<evidence type="ECO:0000313" key="14">
    <source>
        <dbReference type="EMBL" id="CAE0486462.1"/>
    </source>
</evidence>
<keyword evidence="9 13" id="KW-0472">Membrane</keyword>
<evidence type="ECO:0000256" key="3">
    <source>
        <dbReference type="ARBA" id="ARBA00022448"/>
    </source>
</evidence>
<dbReference type="InterPro" id="IPR045863">
    <property type="entry name" value="CorA_TM1_TM2"/>
</dbReference>
<dbReference type="GO" id="GO:0005886">
    <property type="term" value="C:plasma membrane"/>
    <property type="evidence" value="ECO:0007669"/>
    <property type="project" value="UniProtKB-SubCell"/>
</dbReference>
<dbReference type="GO" id="GO:0000287">
    <property type="term" value="F:magnesium ion binding"/>
    <property type="evidence" value="ECO:0007669"/>
    <property type="project" value="TreeGrafter"/>
</dbReference>
<keyword evidence="6" id="KW-0460">Magnesium</keyword>
<evidence type="ECO:0008006" key="15">
    <source>
        <dbReference type="Google" id="ProtNLM"/>
    </source>
</evidence>
<comment type="similarity">
    <text evidence="2">Belongs to the CorA metal ion transporter (MIT) (TC 1.A.35) family.</text>
</comment>
<feature type="region of interest" description="Disordered" evidence="12">
    <location>
        <begin position="1"/>
        <end position="52"/>
    </location>
</feature>
<evidence type="ECO:0000256" key="13">
    <source>
        <dbReference type="SAM" id="Phobius"/>
    </source>
</evidence>
<dbReference type="GO" id="GO:0015095">
    <property type="term" value="F:magnesium ion transmembrane transporter activity"/>
    <property type="evidence" value="ECO:0007669"/>
    <property type="project" value="TreeGrafter"/>
</dbReference>
<dbReference type="InterPro" id="IPR002523">
    <property type="entry name" value="MgTranspt_CorA/ZnTranspt_ZntB"/>
</dbReference>
<keyword evidence="7 13" id="KW-1133">Transmembrane helix</keyword>
<dbReference type="SUPFAM" id="SSF144083">
    <property type="entry name" value="Magnesium transport protein CorA, transmembrane region"/>
    <property type="match status" value="1"/>
</dbReference>
<feature type="transmembrane region" description="Helical" evidence="13">
    <location>
        <begin position="654"/>
        <end position="674"/>
    </location>
</feature>
<gene>
    <name evidence="14" type="ORF">DTER00134_LOCUS1501</name>
</gene>
<comment type="catalytic activity">
    <reaction evidence="10">
        <text>Mg(2+)(in) = Mg(2+)(out)</text>
        <dbReference type="Rhea" id="RHEA:29827"/>
        <dbReference type="ChEBI" id="CHEBI:18420"/>
    </reaction>
</comment>
<dbReference type="PANTHER" id="PTHR46494">
    <property type="entry name" value="CORA FAMILY METAL ION TRANSPORTER (EUROFUNG)"/>
    <property type="match status" value="1"/>
</dbReference>
<feature type="region of interest" description="Disordered" evidence="12">
    <location>
        <begin position="500"/>
        <end position="592"/>
    </location>
</feature>
<keyword evidence="8" id="KW-0406">Ion transport</keyword>
<name>A0A7S3QLE5_DUNTE</name>
<feature type="region of interest" description="Disordered" evidence="12">
    <location>
        <begin position="257"/>
        <end position="317"/>
    </location>
</feature>
<evidence type="ECO:0000256" key="9">
    <source>
        <dbReference type="ARBA" id="ARBA00023136"/>
    </source>
</evidence>
<dbReference type="Gene3D" id="3.30.460.20">
    <property type="entry name" value="CorA soluble domain-like"/>
    <property type="match status" value="1"/>
</dbReference>
<sequence length="716" mass="78231">MDEEAGLQEPLMPVIQEDEELSRASSTAVRSTESPFAAAQGGGFSQYGSQSLDRRSVDRAASGLGRGLPHSQSMGAADLRDFNQYSHTNKAGVASNAEARASWLRVRNKVMGHPELSRTISQLLHQPGQLQGIDFKRKHDEADLLHAALRAQCKITCVDYNASQVALREGITNETLQEFLDAPRPSWSRVRWINIDGLSWDVIQRCALHFDLHPLSVEDCVHVPQRIKADFYDHFLYVSLNLVSLVSYTTLQDAGSEPGFGPGVDEEGAPPSAWSTNSSRTPQKCSNRPGSTSQQPEPPQHQRSYSGTSSTTFQPELGKQPVRRLLSSTSMQHAGAQEKGRTASTTTPRAVEVAAEQVAIFLLEGNTIISMFQNDGGPVTRPLWAQLREARTLARDAEDASYLLNLLLDAIVDSAFPVVEAFAELIGAYESCVLERQPRPSNTRDLHVVTGDLATLRRTIQPTYNLVTALRAHAQASQEALGAMPGSPMHISPFSQAPGYAPITFAPDDSQAHSAQSPSDVATGGERGIIGNGHDEHDTHGGSIHNNALFHANGHPAMGNISSGASSPQHPFPGLPPHQHPPPPYQHHHWQPMSPHAMQQKVLISRLTKTYLSDVQDHLSSTLDSINSLSEQCRDLIALIFNLAAHQTNQSMQALTVVSVLFLPLTFLAGIYGMNFDNIPELHWEYGYAYFFCMCGVIGLVFLITMYRMGLLNGNG</sequence>
<evidence type="ECO:0000256" key="11">
    <source>
        <dbReference type="ARBA" id="ARBA00045497"/>
    </source>
</evidence>
<keyword evidence="3" id="KW-0813">Transport</keyword>
<evidence type="ECO:0000256" key="6">
    <source>
        <dbReference type="ARBA" id="ARBA00022842"/>
    </source>
</evidence>
<evidence type="ECO:0000256" key="12">
    <source>
        <dbReference type="SAM" id="MobiDB-lite"/>
    </source>
</evidence>
<evidence type="ECO:0000256" key="5">
    <source>
        <dbReference type="ARBA" id="ARBA00022692"/>
    </source>
</evidence>
<keyword evidence="4" id="KW-1003">Cell membrane</keyword>
<dbReference type="AlphaFoldDB" id="A0A7S3QLE5"/>
<comment type="subcellular location">
    <subcellularLocation>
        <location evidence="1">Cell membrane</location>
        <topology evidence="1">Multi-pass membrane protein</topology>
    </subcellularLocation>
</comment>
<evidence type="ECO:0000256" key="4">
    <source>
        <dbReference type="ARBA" id="ARBA00022475"/>
    </source>
</evidence>
<feature type="transmembrane region" description="Helical" evidence="13">
    <location>
        <begin position="686"/>
        <end position="707"/>
    </location>
</feature>
<dbReference type="Pfam" id="PF01544">
    <property type="entry name" value="CorA"/>
    <property type="match status" value="1"/>
</dbReference>
<feature type="compositionally biased region" description="Polar residues" evidence="12">
    <location>
        <begin position="23"/>
        <end position="34"/>
    </location>
</feature>
<evidence type="ECO:0000256" key="7">
    <source>
        <dbReference type="ARBA" id="ARBA00022989"/>
    </source>
</evidence>
<evidence type="ECO:0000256" key="10">
    <source>
        <dbReference type="ARBA" id="ARBA00034269"/>
    </source>
</evidence>
<accession>A0A7S3QLE5</accession>
<dbReference type="EMBL" id="HBIP01003424">
    <property type="protein sequence ID" value="CAE0486462.1"/>
    <property type="molecule type" value="Transcribed_RNA"/>
</dbReference>
<dbReference type="InterPro" id="IPR045861">
    <property type="entry name" value="CorA_cytoplasmic_dom"/>
</dbReference>
<evidence type="ECO:0000256" key="1">
    <source>
        <dbReference type="ARBA" id="ARBA00004651"/>
    </source>
</evidence>
<feature type="region of interest" description="Disordered" evidence="12">
    <location>
        <begin position="330"/>
        <end position="349"/>
    </location>
</feature>
<dbReference type="Gene3D" id="1.20.58.340">
    <property type="entry name" value="Magnesium transport protein CorA, transmembrane region"/>
    <property type="match status" value="2"/>
</dbReference>
<proteinExistence type="inferred from homology"/>
<keyword evidence="5 13" id="KW-0812">Transmembrane</keyword>